<comment type="subcellular location">
    <subcellularLocation>
        <location evidence="1">Membrane</location>
        <topology evidence="1">Multi-pass membrane protein</topology>
    </subcellularLocation>
</comment>
<feature type="domain" description="Glycosyltransferase 2-like" evidence="9">
    <location>
        <begin position="312"/>
        <end position="443"/>
    </location>
</feature>
<keyword evidence="6 8" id="KW-0472">Membrane</keyword>
<feature type="transmembrane region" description="Helical" evidence="8">
    <location>
        <begin position="733"/>
        <end position="754"/>
    </location>
</feature>
<reference evidence="11 12" key="1">
    <citation type="submission" date="2018-08" db="EMBL/GenBank/DDBJ databases">
        <title>Draft genome of the lignicolous fungus Coniochaeta pulveracea.</title>
        <authorList>
            <person name="Borstlap C.J."/>
            <person name="De Witt R.N."/>
            <person name="Botha A."/>
            <person name="Volschenk H."/>
        </authorList>
    </citation>
    <scope>NUCLEOTIDE SEQUENCE [LARGE SCALE GENOMIC DNA]</scope>
    <source>
        <strain evidence="11 12">CAB683</strain>
    </source>
</reference>
<feature type="transmembrane region" description="Helical" evidence="8">
    <location>
        <begin position="264"/>
        <end position="283"/>
    </location>
</feature>
<evidence type="ECO:0000256" key="1">
    <source>
        <dbReference type="ARBA" id="ARBA00004141"/>
    </source>
</evidence>
<evidence type="ECO:0000256" key="3">
    <source>
        <dbReference type="ARBA" id="ARBA00022679"/>
    </source>
</evidence>
<organism evidence="11 12">
    <name type="scientific">Coniochaeta pulveracea</name>
    <dbReference type="NCBI Taxonomy" id="177199"/>
    <lineage>
        <taxon>Eukaryota</taxon>
        <taxon>Fungi</taxon>
        <taxon>Dikarya</taxon>
        <taxon>Ascomycota</taxon>
        <taxon>Pezizomycotina</taxon>
        <taxon>Sordariomycetes</taxon>
        <taxon>Sordariomycetidae</taxon>
        <taxon>Coniochaetales</taxon>
        <taxon>Coniochaetaceae</taxon>
        <taxon>Coniochaeta</taxon>
    </lineage>
</organism>
<dbReference type="GO" id="GO:0016757">
    <property type="term" value="F:glycosyltransferase activity"/>
    <property type="evidence" value="ECO:0007669"/>
    <property type="project" value="UniProtKB-KW"/>
</dbReference>
<dbReference type="AlphaFoldDB" id="A0A420Y6B0"/>
<dbReference type="Gene3D" id="3.90.550.10">
    <property type="entry name" value="Spore Coat Polysaccharide Biosynthesis Protein SpsA, Chain A"/>
    <property type="match status" value="1"/>
</dbReference>
<evidence type="ECO:0000256" key="4">
    <source>
        <dbReference type="ARBA" id="ARBA00022692"/>
    </source>
</evidence>
<accession>A0A420Y6B0</accession>
<evidence type="ECO:0000256" key="7">
    <source>
        <dbReference type="SAM" id="MobiDB-lite"/>
    </source>
</evidence>
<feature type="region of interest" description="Disordered" evidence="7">
    <location>
        <begin position="1"/>
        <end position="74"/>
    </location>
</feature>
<dbReference type="Pfam" id="PF13632">
    <property type="entry name" value="Glyco_trans_2_3"/>
    <property type="match status" value="1"/>
</dbReference>
<dbReference type="CDD" id="cd06421">
    <property type="entry name" value="CESA_CelA_like"/>
    <property type="match status" value="1"/>
</dbReference>
<evidence type="ECO:0000313" key="12">
    <source>
        <dbReference type="Proteomes" id="UP000275385"/>
    </source>
</evidence>
<evidence type="ECO:0000256" key="8">
    <source>
        <dbReference type="SAM" id="Phobius"/>
    </source>
</evidence>
<name>A0A420Y6B0_9PEZI</name>
<dbReference type="STRING" id="177199.A0A420Y6B0"/>
<feature type="transmembrane region" description="Helical" evidence="8">
    <location>
        <begin position="775"/>
        <end position="794"/>
    </location>
</feature>
<evidence type="ECO:0000256" key="2">
    <source>
        <dbReference type="ARBA" id="ARBA00022676"/>
    </source>
</evidence>
<gene>
    <name evidence="11" type="ORF">DL546_002870</name>
</gene>
<evidence type="ECO:0000259" key="10">
    <source>
        <dbReference type="Pfam" id="PF13632"/>
    </source>
</evidence>
<keyword evidence="5 8" id="KW-1133">Transmembrane helix</keyword>
<dbReference type="InterPro" id="IPR029044">
    <property type="entry name" value="Nucleotide-diphossugar_trans"/>
</dbReference>
<feature type="transmembrane region" description="Helical" evidence="8">
    <location>
        <begin position="592"/>
        <end position="612"/>
    </location>
</feature>
<feature type="compositionally biased region" description="Basic and acidic residues" evidence="7">
    <location>
        <begin position="44"/>
        <end position="57"/>
    </location>
</feature>
<dbReference type="SUPFAM" id="SSF53448">
    <property type="entry name" value="Nucleotide-diphospho-sugar transferases"/>
    <property type="match status" value="1"/>
</dbReference>
<keyword evidence="2" id="KW-0328">Glycosyltransferase</keyword>
<feature type="transmembrane region" description="Helical" evidence="8">
    <location>
        <begin position="226"/>
        <end position="252"/>
    </location>
</feature>
<dbReference type="InterPro" id="IPR050321">
    <property type="entry name" value="Glycosyltr_2/OpgH_subfam"/>
</dbReference>
<keyword evidence="12" id="KW-1185">Reference proteome</keyword>
<feature type="compositionally biased region" description="Polar residues" evidence="7">
    <location>
        <begin position="19"/>
        <end position="32"/>
    </location>
</feature>
<comment type="caution">
    <text evidence="11">The sequence shown here is derived from an EMBL/GenBank/DDBJ whole genome shotgun (WGS) entry which is preliminary data.</text>
</comment>
<dbReference type="Pfam" id="PF00535">
    <property type="entry name" value="Glycos_transf_2"/>
    <property type="match status" value="1"/>
</dbReference>
<dbReference type="PANTHER" id="PTHR43867">
    <property type="entry name" value="CELLULOSE SYNTHASE CATALYTIC SUBUNIT A [UDP-FORMING]"/>
    <property type="match status" value="1"/>
</dbReference>
<dbReference type="InterPro" id="IPR001173">
    <property type="entry name" value="Glyco_trans_2-like"/>
</dbReference>
<keyword evidence="3" id="KW-0808">Transferase</keyword>
<proteinExistence type="predicted"/>
<evidence type="ECO:0000256" key="5">
    <source>
        <dbReference type="ARBA" id="ARBA00022989"/>
    </source>
</evidence>
<dbReference type="EMBL" id="QVQW01000043">
    <property type="protein sequence ID" value="RKU43403.1"/>
    <property type="molecule type" value="Genomic_DNA"/>
</dbReference>
<dbReference type="OrthoDB" id="72851at2759"/>
<dbReference type="GO" id="GO:0016020">
    <property type="term" value="C:membrane"/>
    <property type="evidence" value="ECO:0007669"/>
    <property type="project" value="UniProtKB-SubCell"/>
</dbReference>
<evidence type="ECO:0000259" key="9">
    <source>
        <dbReference type="Pfam" id="PF00535"/>
    </source>
</evidence>
<evidence type="ECO:0000313" key="11">
    <source>
        <dbReference type="EMBL" id="RKU43403.1"/>
    </source>
</evidence>
<feature type="domain" description="Glycosyltransferase 2-like" evidence="10">
    <location>
        <begin position="494"/>
        <end position="611"/>
    </location>
</feature>
<evidence type="ECO:0000256" key="6">
    <source>
        <dbReference type="ARBA" id="ARBA00023136"/>
    </source>
</evidence>
<dbReference type="Proteomes" id="UP000275385">
    <property type="component" value="Unassembled WGS sequence"/>
</dbReference>
<sequence length="853" mass="95071">MAPKDRAQSLPALPEANTPGDSEPTTAPLSRTTSEEDEGPLSPRYEKEDPNYSERASEGGSGVPPAGNHPHRHGIQWHSSFVNKDRAGSTAGLADRRASVAVGHAGRRRSTVVVRSQAIARRASAAVVSAAHSIDPLRVTGNPLGLEIDEIRPVTAEGYTPWDGFNARRFSQAPHRPSASATVASARRMSSAVFVRPGMSEKEDDYIITRIAKHDDIERMPEWKRWVYRLSGPLSLCSIGGYFIYFVLRILYTISAEHAAGQTFWMAWAFIVVEIFVIIPNLLHRMWGLHALGNRQRPKLRILGDNVPSVDVIITCCGEDDDLVLDTAKAACNVDYPLARFRVIICDDGNSAGLREKAERTARELFDNLYYRSRPKYPGVPHHFKAGNLNYALEETKRLPGGAANFFAALDADMIPERDWLRALIPHMIIDSNCSMTCPPQVSPADVFPPLLSPISSNGVFLKLFYNVPKDDPLAQTLDTFVHISEPVKDAMGVAWCTGSGYVVRRKALEDIGGFPIGSLAEDVCCSSMLLGGGWTTAFVHEPLQYGTVPDSLTSHLKQRTRWTIGTVQTAFKLRFSVSGPLVKHMTFPQRLCGFVYTISSFFTVFLVLSMLTSPVVLLARGNLVPFSNYTQLKWLIRALFGSLVINRLNEVVSYLPCGYMTGRRDERASMWMAVFHAIAIIRTFVLPKWLGGKVAVFTSSGSQKAELNERDPKLRAPLWRRLKVTLWDCNCYLHLSYIIFVLVAVILATIWNFHDNHTTRSLLISLLTHAGWPPLIWVSCALSCWLPIGYAFYPPDCPDREDLLERDPKTGVAYPKKEATEIKSGWMSIAHEAWYTLVTLYTTGVFIVSFWI</sequence>
<feature type="transmembrane region" description="Helical" evidence="8">
    <location>
        <begin position="671"/>
        <end position="691"/>
    </location>
</feature>
<keyword evidence="4 8" id="KW-0812">Transmembrane</keyword>
<protein>
    <recommendedName>
        <fullName evidence="9 10">Glycosyltransferase 2-like domain-containing protein</fullName>
    </recommendedName>
</protein>
<feature type="transmembrane region" description="Helical" evidence="8">
    <location>
        <begin position="834"/>
        <end position="852"/>
    </location>
</feature>
<dbReference type="PANTHER" id="PTHR43867:SF2">
    <property type="entry name" value="CELLULOSE SYNTHASE CATALYTIC SUBUNIT A [UDP-FORMING]"/>
    <property type="match status" value="1"/>
</dbReference>